<dbReference type="InterPro" id="IPR029058">
    <property type="entry name" value="AB_hydrolase_fold"/>
</dbReference>
<evidence type="ECO:0000256" key="6">
    <source>
        <dbReference type="RuleBase" id="RU361262"/>
    </source>
</evidence>
<comment type="caution">
    <text evidence="5">Lacks conserved residue(s) required for the propagation of feature annotation.</text>
</comment>
<dbReference type="GO" id="GO:0004555">
    <property type="term" value="F:alpha,alpha-trehalase activity"/>
    <property type="evidence" value="ECO:0007669"/>
    <property type="project" value="InterPro"/>
</dbReference>
<gene>
    <name evidence="9" type="primary">PLP2_10</name>
    <name evidence="9" type="ORF">CFP56_005678</name>
</gene>
<dbReference type="InterPro" id="IPR013094">
    <property type="entry name" value="AB_hydrolase_3"/>
</dbReference>
<comment type="caution">
    <text evidence="9">The sequence shown here is derived from an EMBL/GenBank/DDBJ whole genome shotgun (WGS) entry which is preliminary data.</text>
</comment>
<comment type="similarity">
    <text evidence="1 6">Belongs to the patatin family.</text>
</comment>
<organism evidence="9 10">
    <name type="scientific">Quercus suber</name>
    <name type="common">Cork oak</name>
    <dbReference type="NCBI Taxonomy" id="58331"/>
    <lineage>
        <taxon>Eukaryota</taxon>
        <taxon>Viridiplantae</taxon>
        <taxon>Streptophyta</taxon>
        <taxon>Embryophyta</taxon>
        <taxon>Tracheophyta</taxon>
        <taxon>Spermatophyta</taxon>
        <taxon>Magnoliopsida</taxon>
        <taxon>eudicotyledons</taxon>
        <taxon>Gunneridae</taxon>
        <taxon>Pentapetalae</taxon>
        <taxon>rosids</taxon>
        <taxon>fabids</taxon>
        <taxon>Fagales</taxon>
        <taxon>Fagaceae</taxon>
        <taxon>Quercus</taxon>
    </lineage>
</organism>
<keyword evidence="10" id="KW-1185">Reference proteome</keyword>
<feature type="domain" description="PNPLA" evidence="8">
    <location>
        <begin position="20"/>
        <end position="220"/>
    </location>
</feature>
<dbReference type="InterPro" id="IPR012341">
    <property type="entry name" value="6hp_glycosidase-like_sf"/>
</dbReference>
<evidence type="ECO:0000313" key="10">
    <source>
        <dbReference type="Proteomes" id="UP000237347"/>
    </source>
</evidence>
<reference evidence="9 10" key="1">
    <citation type="journal article" date="2018" name="Sci. Data">
        <title>The draft genome sequence of cork oak.</title>
        <authorList>
            <person name="Ramos A.M."/>
            <person name="Usie A."/>
            <person name="Barbosa P."/>
            <person name="Barros P.M."/>
            <person name="Capote T."/>
            <person name="Chaves I."/>
            <person name="Simoes F."/>
            <person name="Abreu I."/>
            <person name="Carrasquinho I."/>
            <person name="Faro C."/>
            <person name="Guimaraes J.B."/>
            <person name="Mendonca D."/>
            <person name="Nobrega F."/>
            <person name="Rodrigues L."/>
            <person name="Saibo N.J.M."/>
            <person name="Varela M.C."/>
            <person name="Egas C."/>
            <person name="Matos J."/>
            <person name="Miguel C.M."/>
            <person name="Oliveira M.M."/>
            <person name="Ricardo C.P."/>
            <person name="Goncalves S."/>
        </authorList>
    </citation>
    <scope>NUCLEOTIDE SEQUENCE [LARGE SCALE GENOMIC DNA]</scope>
    <source>
        <strain evidence="10">cv. HL8</strain>
    </source>
</reference>
<evidence type="ECO:0000259" key="8">
    <source>
        <dbReference type="PROSITE" id="PS51635"/>
    </source>
</evidence>
<dbReference type="Gene3D" id="3.40.1090.10">
    <property type="entry name" value="Cytosolic phospholipase A2 catalytic domain"/>
    <property type="match status" value="1"/>
</dbReference>
<dbReference type="InterPro" id="IPR002641">
    <property type="entry name" value="PNPLA_dom"/>
</dbReference>
<dbReference type="GO" id="GO:0047372">
    <property type="term" value="F:monoacylglycerol lipase activity"/>
    <property type="evidence" value="ECO:0007669"/>
    <property type="project" value="TreeGrafter"/>
</dbReference>
<dbReference type="PANTHER" id="PTHR32176">
    <property type="entry name" value="XYLOSE ISOMERASE"/>
    <property type="match status" value="1"/>
</dbReference>
<dbReference type="Gene3D" id="1.50.10.10">
    <property type="match status" value="1"/>
</dbReference>
<keyword evidence="6" id="KW-0378">Hydrolase</keyword>
<evidence type="ECO:0000256" key="4">
    <source>
        <dbReference type="ARBA" id="ARBA00023098"/>
    </source>
</evidence>
<dbReference type="InterPro" id="IPR016035">
    <property type="entry name" value="Acyl_Trfase/lysoPLipase"/>
</dbReference>
<dbReference type="InterPro" id="IPR001661">
    <property type="entry name" value="Glyco_hydro_37"/>
</dbReference>
<dbReference type="GO" id="GO:0004620">
    <property type="term" value="F:phospholipase activity"/>
    <property type="evidence" value="ECO:0007669"/>
    <property type="project" value="TreeGrafter"/>
</dbReference>
<dbReference type="PANTHER" id="PTHR32176:SF109">
    <property type="entry name" value="PATATIN-LIKE PROTEIN 2"/>
    <property type="match status" value="1"/>
</dbReference>
<dbReference type="GO" id="GO:0005991">
    <property type="term" value="P:trehalose metabolic process"/>
    <property type="evidence" value="ECO:0007669"/>
    <property type="project" value="InterPro"/>
</dbReference>
<comment type="domain">
    <text evidence="6">The nitrogen atoms of the two glycine residues in the GGXR motif define the oxyanion hole, and stabilize the oxyanion that forms during the nucleophilic attack by the catalytic serine during substrate cleavage.</text>
</comment>
<dbReference type="Proteomes" id="UP000237347">
    <property type="component" value="Unassembled WGS sequence"/>
</dbReference>
<feature type="short sequence motif" description="GXGXXG" evidence="5">
    <location>
        <begin position="24"/>
        <end position="29"/>
    </location>
</feature>
<feature type="short sequence motif" description="GXSXG" evidence="5">
    <location>
        <begin position="62"/>
        <end position="66"/>
    </location>
</feature>
<evidence type="ECO:0000256" key="5">
    <source>
        <dbReference type="PROSITE-ProRule" id="PRU01161"/>
    </source>
</evidence>
<name>A0AAW0L8K5_QUESU</name>
<keyword evidence="4 6" id="KW-0443">Lipid metabolism</keyword>
<keyword evidence="3 6" id="KW-0442">Lipid degradation</keyword>
<dbReference type="EMBL" id="PKMF04000133">
    <property type="protein sequence ID" value="KAK7848013.1"/>
    <property type="molecule type" value="Genomic_DNA"/>
</dbReference>
<sequence length="384" mass="43227">MGSTNVPLQPPTYGNPITVLSIDGGGIRGVIPGTILSFLESELQKLDGEDARIADYFDVISGTSTGGLVTAMLAAPDENNRPVFAAKDIKDFYLNQCPRIFLLNSCPVLPHLTKIIKALAGPKYDGKYLHKLVKEKLGHTKLEKTLTNVVIPTFDIKRLQQTIFSSYEVFLPQGSDEDHEAVNVSGPNAVDISGLEYPETVVFVGGFDPLQDRQRSYYEWLKKSGKQACLIEYPDMMHAFYVFPELPQLIAQASDMQLVRKSLLALLKEYHFWNSGIHKVTIQDAHSCNHTLNRYYAMWNKPRPESSTIREFEGLHKTTSHTINADNDNDEMNTDETLERPIGKKAEKEKLKKIKNCDDVVSILFSSIKEEKSEKLIHIKENGR</sequence>
<dbReference type="EC" id="3.1.1.-" evidence="6"/>
<comment type="function">
    <text evidence="6">Lipolytic acyl hydrolase (LAH).</text>
</comment>
<dbReference type="Pfam" id="PF01204">
    <property type="entry name" value="Trehalase"/>
    <property type="match status" value="1"/>
</dbReference>
<dbReference type="SUPFAM" id="SSF52151">
    <property type="entry name" value="FabD/lysophospholipase-like"/>
    <property type="match status" value="1"/>
</dbReference>
<evidence type="ECO:0000256" key="7">
    <source>
        <dbReference type="SAM" id="MobiDB-lite"/>
    </source>
</evidence>
<protein>
    <recommendedName>
        <fullName evidence="6">Patatin</fullName>
        <ecNumber evidence="6">3.1.1.-</ecNumber>
    </recommendedName>
</protein>
<accession>A0AAW0L8K5</accession>
<feature type="region of interest" description="Disordered" evidence="7">
    <location>
        <begin position="320"/>
        <end position="340"/>
    </location>
</feature>
<dbReference type="Pfam" id="PF07859">
    <property type="entry name" value="Abhydrolase_3"/>
    <property type="match status" value="1"/>
</dbReference>
<dbReference type="PROSITE" id="PS51635">
    <property type="entry name" value="PNPLA"/>
    <property type="match status" value="1"/>
</dbReference>
<evidence type="ECO:0000256" key="2">
    <source>
        <dbReference type="ARBA" id="ARBA00010515"/>
    </source>
</evidence>
<dbReference type="AlphaFoldDB" id="A0AAW0L8K5"/>
<feature type="compositionally biased region" description="Acidic residues" evidence="7">
    <location>
        <begin position="327"/>
        <end position="336"/>
    </location>
</feature>
<proteinExistence type="inferred from homology"/>
<dbReference type="Pfam" id="PF01734">
    <property type="entry name" value="Patatin"/>
    <property type="match status" value="1"/>
</dbReference>
<dbReference type="GO" id="GO:0016042">
    <property type="term" value="P:lipid catabolic process"/>
    <property type="evidence" value="ECO:0007669"/>
    <property type="project" value="UniProtKB-KW"/>
</dbReference>
<dbReference type="SUPFAM" id="SSF53474">
    <property type="entry name" value="alpha/beta-Hydrolases"/>
    <property type="match status" value="1"/>
</dbReference>
<evidence type="ECO:0000313" key="9">
    <source>
        <dbReference type="EMBL" id="KAK7848013.1"/>
    </source>
</evidence>
<evidence type="ECO:0000256" key="3">
    <source>
        <dbReference type="ARBA" id="ARBA00022963"/>
    </source>
</evidence>
<comment type="similarity">
    <text evidence="2">Belongs to the 'GDXG' lipolytic enzyme family.</text>
</comment>
<evidence type="ECO:0000256" key="1">
    <source>
        <dbReference type="ARBA" id="ARBA00010240"/>
    </source>
</evidence>